<name>A0A1I4R4G6_ECTMO</name>
<protein>
    <submittedName>
        <fullName evidence="12">Type II secretion system protein C (GspC)</fullName>
    </submittedName>
</protein>
<dbReference type="GO" id="GO:0005886">
    <property type="term" value="C:plasma membrane"/>
    <property type="evidence" value="ECO:0007669"/>
    <property type="project" value="UniProtKB-SubCell"/>
</dbReference>
<dbReference type="NCBIfam" id="TIGR01713">
    <property type="entry name" value="typeII_sec_gspC"/>
    <property type="match status" value="1"/>
</dbReference>
<dbReference type="Gene3D" id="2.30.30.830">
    <property type="match status" value="1"/>
</dbReference>
<comment type="subcellular location">
    <subcellularLocation>
        <location evidence="1">Cell inner membrane</location>
    </subcellularLocation>
</comment>
<evidence type="ECO:0000256" key="2">
    <source>
        <dbReference type="ARBA" id="ARBA00007986"/>
    </source>
</evidence>
<keyword evidence="7" id="KW-0653">Protein transport</keyword>
<evidence type="ECO:0000256" key="1">
    <source>
        <dbReference type="ARBA" id="ARBA00004533"/>
    </source>
</evidence>
<feature type="domain" description="PDZ" evidence="11">
    <location>
        <begin position="259"/>
        <end position="314"/>
    </location>
</feature>
<comment type="similarity">
    <text evidence="2">Belongs to the GSP C family.</text>
</comment>
<dbReference type="Gene3D" id="2.30.42.10">
    <property type="match status" value="1"/>
</dbReference>
<evidence type="ECO:0000256" key="5">
    <source>
        <dbReference type="ARBA" id="ARBA00022519"/>
    </source>
</evidence>
<feature type="region of interest" description="Disordered" evidence="10">
    <location>
        <begin position="1"/>
        <end position="23"/>
    </location>
</feature>
<dbReference type="InterPro" id="IPR001639">
    <property type="entry name" value="T2SS_protein-GspC"/>
</dbReference>
<keyword evidence="5" id="KW-0997">Cell inner membrane</keyword>
<dbReference type="STRING" id="195064.SAMN05421721_106143"/>
<dbReference type="SUPFAM" id="SSF50156">
    <property type="entry name" value="PDZ domain-like"/>
    <property type="match status" value="1"/>
</dbReference>
<evidence type="ECO:0000256" key="3">
    <source>
        <dbReference type="ARBA" id="ARBA00022448"/>
    </source>
</evidence>
<gene>
    <name evidence="12" type="ORF">SAMN05421721_106143</name>
</gene>
<dbReference type="Pfam" id="PF13180">
    <property type="entry name" value="PDZ_2"/>
    <property type="match status" value="1"/>
</dbReference>
<dbReference type="OrthoDB" id="1491375at2"/>
<keyword evidence="4" id="KW-1003">Cell membrane</keyword>
<keyword evidence="3" id="KW-0813">Transport</keyword>
<dbReference type="EMBL" id="FOUO01000006">
    <property type="protein sequence ID" value="SFM47151.1"/>
    <property type="molecule type" value="Genomic_DNA"/>
</dbReference>
<evidence type="ECO:0000256" key="9">
    <source>
        <dbReference type="ARBA" id="ARBA00023136"/>
    </source>
</evidence>
<evidence type="ECO:0000256" key="7">
    <source>
        <dbReference type="ARBA" id="ARBA00022927"/>
    </source>
</evidence>
<dbReference type="GO" id="GO:0015628">
    <property type="term" value="P:protein secretion by the type II secretion system"/>
    <property type="evidence" value="ECO:0007669"/>
    <property type="project" value="InterPro"/>
</dbReference>
<sequence>MPLARTHGRPGLPSPPPVLASAQDPSYSMVNPMPIPLRSPHAGLAALVREPARAAPWATALLVIALGVSLAQLTWRIPAPLAGIPVAVPAAVDVPPVAPGGGEEASLETVAGLHLFGRAPREATARAVPVEAPETRLRLELKGVVALETSDGGVALIAGEGEDERHYRVGNDLPGGATLEQILPDRVILSRDGRFEMLRLPRERLEARAVTPIPGAGDTGLASALAQRREAWLREPRRFLEVVRVRPVMSGGRLKGFAVSPRREAALFRRAGLEPGDVVTAVNGRDLTSVGDPRAVMEALASANAITLQVERDGRSRTLTLPLGP</sequence>
<dbReference type="AlphaFoldDB" id="A0A1I4R4G6"/>
<accession>A0A1I4R4G6</accession>
<dbReference type="GO" id="GO:0015627">
    <property type="term" value="C:type II protein secretion system complex"/>
    <property type="evidence" value="ECO:0007669"/>
    <property type="project" value="InterPro"/>
</dbReference>
<dbReference type="InterPro" id="IPR024961">
    <property type="entry name" value="T2SS_GspC_N"/>
</dbReference>
<evidence type="ECO:0000313" key="12">
    <source>
        <dbReference type="EMBL" id="SFM47151.1"/>
    </source>
</evidence>
<keyword evidence="8" id="KW-1133">Transmembrane helix</keyword>
<evidence type="ECO:0000256" key="4">
    <source>
        <dbReference type="ARBA" id="ARBA00022475"/>
    </source>
</evidence>
<dbReference type="Proteomes" id="UP000199556">
    <property type="component" value="Unassembled WGS sequence"/>
</dbReference>
<evidence type="ECO:0000313" key="13">
    <source>
        <dbReference type="Proteomes" id="UP000199556"/>
    </source>
</evidence>
<dbReference type="PROSITE" id="PS50106">
    <property type="entry name" value="PDZ"/>
    <property type="match status" value="1"/>
</dbReference>
<dbReference type="InterPro" id="IPR001478">
    <property type="entry name" value="PDZ"/>
</dbReference>
<evidence type="ECO:0000259" key="11">
    <source>
        <dbReference type="PROSITE" id="PS50106"/>
    </source>
</evidence>
<proteinExistence type="inferred from homology"/>
<reference evidence="12 13" key="1">
    <citation type="submission" date="2016-10" db="EMBL/GenBank/DDBJ databases">
        <authorList>
            <person name="de Groot N.N."/>
        </authorList>
    </citation>
    <scope>NUCLEOTIDE SEQUENCE [LARGE SCALE GENOMIC DNA]</scope>
    <source>
        <strain evidence="12 13">DSM 4180</strain>
    </source>
</reference>
<dbReference type="InterPro" id="IPR036034">
    <property type="entry name" value="PDZ_sf"/>
</dbReference>
<evidence type="ECO:0000256" key="10">
    <source>
        <dbReference type="SAM" id="MobiDB-lite"/>
    </source>
</evidence>
<evidence type="ECO:0000256" key="6">
    <source>
        <dbReference type="ARBA" id="ARBA00022692"/>
    </source>
</evidence>
<keyword evidence="13" id="KW-1185">Reference proteome</keyword>
<organism evidence="12 13">
    <name type="scientific">Ectothiorhodospira mobilis</name>
    <dbReference type="NCBI Taxonomy" id="195064"/>
    <lineage>
        <taxon>Bacteria</taxon>
        <taxon>Pseudomonadati</taxon>
        <taxon>Pseudomonadota</taxon>
        <taxon>Gammaproteobacteria</taxon>
        <taxon>Chromatiales</taxon>
        <taxon>Ectothiorhodospiraceae</taxon>
        <taxon>Ectothiorhodospira</taxon>
    </lineage>
</organism>
<dbReference type="Pfam" id="PF11356">
    <property type="entry name" value="T2SSC"/>
    <property type="match status" value="1"/>
</dbReference>
<keyword evidence="9" id="KW-0472">Membrane</keyword>
<evidence type="ECO:0000256" key="8">
    <source>
        <dbReference type="ARBA" id="ARBA00022989"/>
    </source>
</evidence>
<keyword evidence="6" id="KW-0812">Transmembrane</keyword>